<protein>
    <submittedName>
        <fullName evidence="2">Uncharacterized protein</fullName>
    </submittedName>
</protein>
<evidence type="ECO:0000256" key="1">
    <source>
        <dbReference type="SAM" id="Phobius"/>
    </source>
</evidence>
<proteinExistence type="predicted"/>
<name>G3H243_CRIGR</name>
<accession>G3H243</accession>
<keyword evidence="1" id="KW-0812">Transmembrane</keyword>
<reference evidence="3" key="1">
    <citation type="journal article" date="2011" name="Nat. Biotechnol.">
        <title>The genomic sequence of the Chinese hamster ovary (CHO)-K1 cell line.</title>
        <authorList>
            <person name="Xu X."/>
            <person name="Nagarajan H."/>
            <person name="Lewis N.E."/>
            <person name="Pan S."/>
            <person name="Cai Z."/>
            <person name="Liu X."/>
            <person name="Chen W."/>
            <person name="Xie M."/>
            <person name="Wang W."/>
            <person name="Hammond S."/>
            <person name="Andersen M.R."/>
            <person name="Neff N."/>
            <person name="Passarelli B."/>
            <person name="Koh W."/>
            <person name="Fan H.C."/>
            <person name="Wang J."/>
            <person name="Gui Y."/>
            <person name="Lee K.H."/>
            <person name="Betenbaugh M.J."/>
            <person name="Quake S.R."/>
            <person name="Famili I."/>
            <person name="Palsson B.O."/>
            <person name="Wang J."/>
        </authorList>
    </citation>
    <scope>NUCLEOTIDE SEQUENCE [LARGE SCALE GENOMIC DNA]</scope>
    <source>
        <strain evidence="3">CHO K1 cell line</strain>
    </source>
</reference>
<dbReference type="Proteomes" id="UP000001075">
    <property type="component" value="Unassembled WGS sequence"/>
</dbReference>
<gene>
    <name evidence="2" type="ORF">I79_004287</name>
</gene>
<organism evidence="2 3">
    <name type="scientific">Cricetulus griseus</name>
    <name type="common">Chinese hamster</name>
    <name type="synonym">Cricetulus barabensis griseus</name>
    <dbReference type="NCBI Taxonomy" id="10029"/>
    <lineage>
        <taxon>Eukaryota</taxon>
        <taxon>Metazoa</taxon>
        <taxon>Chordata</taxon>
        <taxon>Craniata</taxon>
        <taxon>Vertebrata</taxon>
        <taxon>Euteleostomi</taxon>
        <taxon>Mammalia</taxon>
        <taxon>Eutheria</taxon>
        <taxon>Euarchontoglires</taxon>
        <taxon>Glires</taxon>
        <taxon>Rodentia</taxon>
        <taxon>Myomorpha</taxon>
        <taxon>Muroidea</taxon>
        <taxon>Cricetidae</taxon>
        <taxon>Cricetinae</taxon>
        <taxon>Cricetulus</taxon>
    </lineage>
</organism>
<dbReference type="InParanoid" id="G3H243"/>
<dbReference type="AlphaFoldDB" id="G3H243"/>
<keyword evidence="1" id="KW-1133">Transmembrane helix</keyword>
<feature type="transmembrane region" description="Helical" evidence="1">
    <location>
        <begin position="6"/>
        <end position="32"/>
    </location>
</feature>
<sequence length="52" mass="6326">MGRASWNFGLFYLVTNALCFCFIAPDLLYYAFSFYQVYRVKYCVFITYKYMN</sequence>
<evidence type="ECO:0000313" key="3">
    <source>
        <dbReference type="Proteomes" id="UP000001075"/>
    </source>
</evidence>
<keyword evidence="1" id="KW-0472">Membrane</keyword>
<dbReference type="EMBL" id="JH000113">
    <property type="protein sequence ID" value="EGW07458.1"/>
    <property type="molecule type" value="Genomic_DNA"/>
</dbReference>
<evidence type="ECO:0000313" key="2">
    <source>
        <dbReference type="EMBL" id="EGW07458.1"/>
    </source>
</evidence>